<feature type="domain" description="Secretion system C-terminal sorting" evidence="6">
    <location>
        <begin position="359"/>
        <end position="432"/>
    </location>
</feature>
<sequence length="434" mass="47174">MKNLLFIIIIVPTLILGQSYTSYFTGNTTDVVTNPSGGICLMGGATEDDNAMKWFLQRANGGDILILRTTGSNGYNSYFYSGLGIPVNSVETIVCNNSSAGHDPYIVQKIQQAEAILFAGGDQWTYISYWRNTPVSDAINHAIQHRNIAIGGTSAGMAILGKYYFSAQNGTVSSATALSNPFNNAVTVDSAAFLNNSILNGTITDTHFDNPDRKGRLITFLARIKTDYGVYAKAIACDEYTAVCIDNNGIARVFGGYPTYDDNAYFIQSNCGLSVQEPENCTVGNVLTWNLNGLAVKAYKIKGNSLGNGTFNLNNWQSGVGGVWYDWSVTNGVFSEQAGVALNCSPLSVAESSKSEIEIYPNPASGKVKVTLSIVNGKENKFCLYNTLGQKIDVTMTKKDNIIEFDISDLNKGLYYLSVYTDDGKVYRKKIIKN</sequence>
<dbReference type="Gene3D" id="3.40.50.880">
    <property type="match status" value="1"/>
</dbReference>
<evidence type="ECO:0000256" key="1">
    <source>
        <dbReference type="ARBA" id="ARBA00006534"/>
    </source>
</evidence>
<keyword evidence="4 7" id="KW-0378">Hydrolase</keyword>
<dbReference type="GO" id="GO:0008236">
    <property type="term" value="F:serine-type peptidase activity"/>
    <property type="evidence" value="ECO:0007669"/>
    <property type="project" value="UniProtKB-KW"/>
</dbReference>
<keyword evidence="2" id="KW-0645">Protease</keyword>
<evidence type="ECO:0000313" key="7">
    <source>
        <dbReference type="EMBL" id="VFB03049.1"/>
    </source>
</evidence>
<dbReference type="GO" id="GO:0008241">
    <property type="term" value="F:peptidyl-dipeptidase activity"/>
    <property type="evidence" value="ECO:0007669"/>
    <property type="project" value="UniProtKB-EC"/>
</dbReference>
<evidence type="ECO:0000259" key="6">
    <source>
        <dbReference type="Pfam" id="PF18962"/>
    </source>
</evidence>
<keyword evidence="7" id="KW-0121">Carboxypeptidase</keyword>
<dbReference type="Pfam" id="PF18962">
    <property type="entry name" value="Por_Secre_tail"/>
    <property type="match status" value="1"/>
</dbReference>
<dbReference type="InterPro" id="IPR029062">
    <property type="entry name" value="Class_I_gatase-like"/>
</dbReference>
<accession>A0A4U8WLF3</accession>
<name>A0A4U8WLF3_9FLAO</name>
<dbReference type="NCBIfam" id="TIGR04183">
    <property type="entry name" value="Por_Secre_tail"/>
    <property type="match status" value="1"/>
</dbReference>
<keyword evidence="5" id="KW-0720">Serine protease</keyword>
<dbReference type="Pfam" id="PF03575">
    <property type="entry name" value="Peptidase_S51"/>
    <property type="match status" value="1"/>
</dbReference>
<comment type="similarity">
    <text evidence="1">Belongs to the peptidase S51 family.</text>
</comment>
<reference evidence="7 8" key="1">
    <citation type="submission" date="2019-02" db="EMBL/GenBank/DDBJ databases">
        <authorList>
            <consortium name="Pathogen Informatics"/>
        </authorList>
    </citation>
    <scope>NUCLEOTIDE SEQUENCE [LARGE SCALE GENOMIC DNA]</scope>
    <source>
        <strain evidence="7 8">3012STDY6944375</strain>
    </source>
</reference>
<dbReference type="EMBL" id="LR215974">
    <property type="protein sequence ID" value="VFB03049.1"/>
    <property type="molecule type" value="Genomic_DNA"/>
</dbReference>
<protein>
    <submittedName>
        <fullName evidence="7">Cyanophycinase</fullName>
        <ecNumber evidence="7">3.4.15.6</ecNumber>
    </submittedName>
</protein>
<dbReference type="SUPFAM" id="SSF52317">
    <property type="entry name" value="Class I glutamine amidotransferase-like"/>
    <property type="match status" value="1"/>
</dbReference>
<dbReference type="GO" id="GO:0006508">
    <property type="term" value="P:proteolysis"/>
    <property type="evidence" value="ECO:0007669"/>
    <property type="project" value="UniProtKB-KW"/>
</dbReference>
<proteinExistence type="inferred from homology"/>
<dbReference type="EC" id="3.4.15.6" evidence="7"/>
<dbReference type="RefSeq" id="WP_130913760.1">
    <property type="nucleotide sequence ID" value="NZ_LR215974.1"/>
</dbReference>
<dbReference type="Proteomes" id="UP000290013">
    <property type="component" value="Chromosome"/>
</dbReference>
<dbReference type="AlphaFoldDB" id="A0A4U8WLF3"/>
<evidence type="ECO:0000256" key="2">
    <source>
        <dbReference type="ARBA" id="ARBA00022670"/>
    </source>
</evidence>
<evidence type="ECO:0000256" key="5">
    <source>
        <dbReference type="ARBA" id="ARBA00022825"/>
    </source>
</evidence>
<gene>
    <name evidence="7" type="primary">cphB_3</name>
    <name evidence="7" type="ORF">NCTC12078_01037</name>
</gene>
<dbReference type="GO" id="GO:0004180">
    <property type="term" value="F:carboxypeptidase activity"/>
    <property type="evidence" value="ECO:0007669"/>
    <property type="project" value="UniProtKB-KW"/>
</dbReference>
<organism evidence="7 8">
    <name type="scientific">Chryseobacterium taihuense</name>
    <dbReference type="NCBI Taxonomy" id="1141221"/>
    <lineage>
        <taxon>Bacteria</taxon>
        <taxon>Pseudomonadati</taxon>
        <taxon>Bacteroidota</taxon>
        <taxon>Flavobacteriia</taxon>
        <taxon>Flavobacteriales</taxon>
        <taxon>Weeksellaceae</taxon>
        <taxon>Chryseobacterium group</taxon>
        <taxon>Chryseobacterium</taxon>
    </lineage>
</organism>
<dbReference type="InterPro" id="IPR005320">
    <property type="entry name" value="Peptidase_S51"/>
</dbReference>
<dbReference type="PANTHER" id="PTHR36175">
    <property type="entry name" value="CYANOPHYCINASE"/>
    <property type="match status" value="1"/>
</dbReference>
<evidence type="ECO:0000256" key="4">
    <source>
        <dbReference type="ARBA" id="ARBA00022801"/>
    </source>
</evidence>
<evidence type="ECO:0000313" key="8">
    <source>
        <dbReference type="Proteomes" id="UP000290013"/>
    </source>
</evidence>
<evidence type="ECO:0000256" key="3">
    <source>
        <dbReference type="ARBA" id="ARBA00022729"/>
    </source>
</evidence>
<keyword evidence="3" id="KW-0732">Signal</keyword>
<dbReference type="KEGG" id="ctai:NCTC12078_01037"/>
<dbReference type="InterPro" id="IPR026444">
    <property type="entry name" value="Secre_tail"/>
</dbReference>
<dbReference type="CDD" id="cd03145">
    <property type="entry name" value="GAT1_cyanophycinase"/>
    <property type="match status" value="1"/>
</dbReference>
<dbReference type="PANTHER" id="PTHR36175:SF1">
    <property type="entry name" value="CYANOPHYCINASE"/>
    <property type="match status" value="1"/>
</dbReference>